<dbReference type="Gene3D" id="2.40.160.50">
    <property type="entry name" value="membrane protein fhac: a member of the omp85/tpsb transporter family"/>
    <property type="match status" value="1"/>
</dbReference>
<reference evidence="6" key="1">
    <citation type="submission" date="2019-02" db="EMBL/GenBank/DDBJ databases">
        <authorList>
            <person name="Gruber-Vodicka R. H."/>
            <person name="Seah K. B. B."/>
        </authorList>
    </citation>
    <scope>NUCLEOTIDE SEQUENCE</scope>
    <source>
        <strain evidence="6">BECK_BZ106</strain>
    </source>
</reference>
<dbReference type="Pfam" id="PF08479">
    <property type="entry name" value="POTRA_2"/>
    <property type="match status" value="1"/>
</dbReference>
<accession>A0A450STB2</accession>
<dbReference type="InterPro" id="IPR051544">
    <property type="entry name" value="TPS_OM_transporter"/>
</dbReference>
<dbReference type="PANTHER" id="PTHR34597">
    <property type="entry name" value="SLR1661 PROTEIN"/>
    <property type="match status" value="1"/>
</dbReference>
<evidence type="ECO:0000256" key="3">
    <source>
        <dbReference type="ARBA" id="ARBA00023237"/>
    </source>
</evidence>
<dbReference type="EMBL" id="CAADFD010000033">
    <property type="protein sequence ID" value="VFJ57273.1"/>
    <property type="molecule type" value="Genomic_DNA"/>
</dbReference>
<dbReference type="AlphaFoldDB" id="A0A450STB2"/>
<organism evidence="6">
    <name type="scientific">Candidatus Kentrum sp. FW</name>
    <dbReference type="NCBI Taxonomy" id="2126338"/>
    <lineage>
        <taxon>Bacteria</taxon>
        <taxon>Pseudomonadati</taxon>
        <taxon>Pseudomonadota</taxon>
        <taxon>Gammaproteobacteria</taxon>
        <taxon>Candidatus Kentrum</taxon>
    </lineage>
</organism>
<proteinExistence type="predicted"/>
<dbReference type="GO" id="GO:0098046">
    <property type="term" value="C:type V protein secretion system complex"/>
    <property type="evidence" value="ECO:0007669"/>
    <property type="project" value="TreeGrafter"/>
</dbReference>
<gene>
    <name evidence="6" type="ORF">BECKFW1821B_GA0114236_103311</name>
</gene>
<dbReference type="PANTHER" id="PTHR34597:SF3">
    <property type="entry name" value="OUTER MEMBRANE TRANSPORTER CDIB"/>
    <property type="match status" value="1"/>
</dbReference>
<evidence type="ECO:0000259" key="4">
    <source>
        <dbReference type="Pfam" id="PF03865"/>
    </source>
</evidence>
<keyword evidence="2" id="KW-0812">Transmembrane</keyword>
<evidence type="ECO:0000259" key="5">
    <source>
        <dbReference type="Pfam" id="PF08479"/>
    </source>
</evidence>
<dbReference type="InterPro" id="IPR005565">
    <property type="entry name" value="Hemolysn_activator_HlyB_C"/>
</dbReference>
<evidence type="ECO:0000313" key="6">
    <source>
        <dbReference type="EMBL" id="VFJ57273.1"/>
    </source>
</evidence>
<feature type="domain" description="Polypeptide-transport-associated ShlB-type" evidence="5">
    <location>
        <begin position="114"/>
        <end position="159"/>
    </location>
</feature>
<evidence type="ECO:0000256" key="2">
    <source>
        <dbReference type="ARBA" id="ARBA00022692"/>
    </source>
</evidence>
<dbReference type="Pfam" id="PF03865">
    <property type="entry name" value="ShlB"/>
    <property type="match status" value="1"/>
</dbReference>
<evidence type="ECO:0000256" key="1">
    <source>
        <dbReference type="ARBA" id="ARBA00022452"/>
    </source>
</evidence>
<feature type="domain" description="Haemolysin activator HlyB C-terminal" evidence="4">
    <location>
        <begin position="225"/>
        <end position="556"/>
    </location>
</feature>
<dbReference type="GO" id="GO:0046819">
    <property type="term" value="P:protein secretion by the type V secretion system"/>
    <property type="evidence" value="ECO:0007669"/>
    <property type="project" value="TreeGrafter"/>
</dbReference>
<dbReference type="GO" id="GO:0008320">
    <property type="term" value="F:protein transmembrane transporter activity"/>
    <property type="evidence" value="ECO:0007669"/>
    <property type="project" value="TreeGrafter"/>
</dbReference>
<dbReference type="Gene3D" id="3.10.20.310">
    <property type="entry name" value="membrane protein fhac"/>
    <property type="match status" value="1"/>
</dbReference>
<keyword evidence="3" id="KW-0998">Cell outer membrane</keyword>
<dbReference type="InterPro" id="IPR013686">
    <property type="entry name" value="Polypept-transport_assoc_ShlB"/>
</dbReference>
<name>A0A450STB2_9GAMM</name>
<keyword evidence="1" id="KW-1134">Transmembrane beta strand</keyword>
<protein>
    <submittedName>
        <fullName evidence="6">Hemolysin activation/secretion protein</fullName>
    </submittedName>
</protein>
<sequence length="593" mass="66549">MKARPMSFFQLIMLSVPIFGLNTTIYAQQTSSTSIDTVLPECSAPVKPKASSDSIQVIPKRKCRVLPEYEGAGIAVSTFRLDGVNEYPDFAINVSEIEKLVEDFRMQRMDEKGRLTFPDLKDAADIVTNYYKERDFFVAKASVPHQNVNDGVVIMKVLERRFGGIIVKPSTSGYTAAQFEPLFDLEPGQPIVGSAADIHKGILIANDYPGVQLAGSLKPSKTTPGDMDIHIEVQQEERWDGSIAFDNHGYGQIQQDRVSMNLGFNNMMGLADRLDLSLLKGFSIQDENLFGSVKYSFPILDGMTRLGGSYSENTYFTSALADFNIHSTNEIGQVYIERDFIRSPMRKLSGFLAFNYKDSYSEVFTDGRTYRDTLFVMDLMTDAELRDQVMVRKDLAEQNFAAVNQFSFGYHHGFEDVFESLDNNDPNSTRLGGSGEKAGGKFDKVTATYRRYHPLSENIMLMLQAEGQWSNDLLTSAEQQTLGGPYNVRAYRPGEFLMDKGYFGSAEISMDLPKLFDNQLNTRISAFVDYARGWLNDPLPNQKDTVSLAAMGLGLELNIWGINWRTQAASPLDTGERSSGENPRIFTELRWDF</sequence>
<keyword evidence="1" id="KW-0472">Membrane</keyword>